<dbReference type="SUPFAM" id="SSF52540">
    <property type="entry name" value="P-loop containing nucleoside triphosphate hydrolases"/>
    <property type="match status" value="1"/>
</dbReference>
<keyword evidence="3" id="KW-1185">Reference proteome</keyword>
<dbReference type="InterPro" id="IPR055199">
    <property type="entry name" value="Hda_lid"/>
</dbReference>
<sequence length="228" mass="24803">MLPARQLALDLGHAESYARDDFLGSSGNSDALSMIEKWPDWPAPVLALVGPRGAGKSHLAAIWAELSGARFLSGRGLQSGTVPGALATGALVIEDLTAGTFEERALFHLLNLVREEQAFILLTAEKPPTLWDLAIPDLMSRLRAVPTVILGAPDDALLRAVFVKLFADRQLQVDEGVISYLLTRIERSLAAAKEAVARLDAEALRRRRPITRALAADVFRAEQLQMFD</sequence>
<evidence type="ECO:0000313" key="2">
    <source>
        <dbReference type="EMBL" id="BAT60943.1"/>
    </source>
</evidence>
<dbReference type="GO" id="GO:0006270">
    <property type="term" value="P:DNA replication initiation"/>
    <property type="evidence" value="ECO:0007669"/>
    <property type="project" value="TreeGrafter"/>
</dbReference>
<dbReference type="PANTHER" id="PTHR30050:SF5">
    <property type="entry name" value="DNAA REGULATORY INACTIVATOR HDA"/>
    <property type="match status" value="1"/>
</dbReference>
<accession>A0A0S3PYD4</accession>
<dbReference type="Proteomes" id="UP000236884">
    <property type="component" value="Chromosome"/>
</dbReference>
<name>A0A0S3PYD4_9BRAD</name>
<evidence type="ECO:0000259" key="1">
    <source>
        <dbReference type="Pfam" id="PF22688"/>
    </source>
</evidence>
<dbReference type="PANTHER" id="PTHR30050">
    <property type="entry name" value="CHROMOSOMAL REPLICATION INITIATOR PROTEIN DNAA"/>
    <property type="match status" value="1"/>
</dbReference>
<protein>
    <recommendedName>
        <fullName evidence="1">Hda lid domain-containing protein</fullName>
    </recommendedName>
</protein>
<dbReference type="AlphaFoldDB" id="A0A0S3PYD4"/>
<dbReference type="OrthoDB" id="7390113at2"/>
<dbReference type="Gene3D" id="3.40.50.300">
    <property type="entry name" value="P-loop containing nucleotide triphosphate hydrolases"/>
    <property type="match status" value="1"/>
</dbReference>
<dbReference type="GO" id="GO:0005886">
    <property type="term" value="C:plasma membrane"/>
    <property type="evidence" value="ECO:0007669"/>
    <property type="project" value="TreeGrafter"/>
</dbReference>
<dbReference type="Gene3D" id="1.10.8.60">
    <property type="match status" value="1"/>
</dbReference>
<dbReference type="EMBL" id="AP014946">
    <property type="protein sequence ID" value="BAT60943.1"/>
    <property type="molecule type" value="Genomic_DNA"/>
</dbReference>
<proteinExistence type="predicted"/>
<dbReference type="KEGG" id="vgo:GJW-30_1_03493"/>
<dbReference type="RefSeq" id="WP_096357580.1">
    <property type="nucleotide sequence ID" value="NZ_AP014946.1"/>
</dbReference>
<dbReference type="Pfam" id="PF22688">
    <property type="entry name" value="Hda_lid"/>
    <property type="match status" value="1"/>
</dbReference>
<dbReference type="GO" id="GO:0003688">
    <property type="term" value="F:DNA replication origin binding"/>
    <property type="evidence" value="ECO:0007669"/>
    <property type="project" value="TreeGrafter"/>
</dbReference>
<organism evidence="2 3">
    <name type="scientific">Variibacter gotjawalensis</name>
    <dbReference type="NCBI Taxonomy" id="1333996"/>
    <lineage>
        <taxon>Bacteria</taxon>
        <taxon>Pseudomonadati</taxon>
        <taxon>Pseudomonadota</taxon>
        <taxon>Alphaproteobacteria</taxon>
        <taxon>Hyphomicrobiales</taxon>
        <taxon>Nitrobacteraceae</taxon>
        <taxon>Variibacter</taxon>
    </lineage>
</organism>
<dbReference type="InterPro" id="IPR027417">
    <property type="entry name" value="P-loop_NTPase"/>
</dbReference>
<reference evidence="2 3" key="1">
    <citation type="submission" date="2015-08" db="EMBL/GenBank/DDBJ databases">
        <title>Investigation of the bacterial diversity of lava forest soil.</title>
        <authorList>
            <person name="Lee J.S."/>
        </authorList>
    </citation>
    <scope>NUCLEOTIDE SEQUENCE [LARGE SCALE GENOMIC DNA]</scope>
    <source>
        <strain evidence="2 3">GJW-30</strain>
    </source>
</reference>
<gene>
    <name evidence="2" type="ORF">GJW-30_1_03493</name>
</gene>
<evidence type="ECO:0000313" key="3">
    <source>
        <dbReference type="Proteomes" id="UP000236884"/>
    </source>
</evidence>
<feature type="domain" description="Hda lid" evidence="1">
    <location>
        <begin position="167"/>
        <end position="211"/>
    </location>
</feature>